<protein>
    <submittedName>
        <fullName evidence="1">Uncharacterized protein</fullName>
    </submittedName>
</protein>
<proteinExistence type="predicted"/>
<sequence length="24" mass="2833">MYIHKCFKPLKCLPFGNVLVPVWV</sequence>
<dbReference type="EMBL" id="GBXM01073551">
    <property type="protein sequence ID" value="JAH35026.1"/>
    <property type="molecule type" value="Transcribed_RNA"/>
</dbReference>
<dbReference type="AlphaFoldDB" id="A0A0E9PPR1"/>
<dbReference type="EMBL" id="GBXM01102325">
    <property type="protein sequence ID" value="JAH06252.1"/>
    <property type="molecule type" value="Transcribed_RNA"/>
</dbReference>
<name>A0A0E9PPR1_ANGAN</name>
<dbReference type="EMBL" id="GBXM01042409">
    <property type="protein sequence ID" value="JAH66168.1"/>
    <property type="molecule type" value="Transcribed_RNA"/>
</dbReference>
<accession>A0A0E9PPR1</accession>
<reference evidence="1" key="2">
    <citation type="journal article" date="2015" name="Fish Shellfish Immunol.">
        <title>Early steps in the European eel (Anguilla anguilla)-Vibrio vulnificus interaction in the gills: Role of the RtxA13 toxin.</title>
        <authorList>
            <person name="Callol A."/>
            <person name="Pajuelo D."/>
            <person name="Ebbesson L."/>
            <person name="Teles M."/>
            <person name="MacKenzie S."/>
            <person name="Amaro C."/>
        </authorList>
    </citation>
    <scope>NUCLEOTIDE SEQUENCE</scope>
</reference>
<evidence type="ECO:0000313" key="1">
    <source>
        <dbReference type="EMBL" id="JAH06252.1"/>
    </source>
</evidence>
<reference evidence="1" key="1">
    <citation type="submission" date="2014-11" db="EMBL/GenBank/DDBJ databases">
        <authorList>
            <person name="Amaro Gonzalez C."/>
        </authorList>
    </citation>
    <scope>NUCLEOTIDE SEQUENCE</scope>
</reference>
<organism evidence="1">
    <name type="scientific">Anguilla anguilla</name>
    <name type="common">European freshwater eel</name>
    <name type="synonym">Muraena anguilla</name>
    <dbReference type="NCBI Taxonomy" id="7936"/>
    <lineage>
        <taxon>Eukaryota</taxon>
        <taxon>Metazoa</taxon>
        <taxon>Chordata</taxon>
        <taxon>Craniata</taxon>
        <taxon>Vertebrata</taxon>
        <taxon>Euteleostomi</taxon>
        <taxon>Actinopterygii</taxon>
        <taxon>Neopterygii</taxon>
        <taxon>Teleostei</taxon>
        <taxon>Anguilliformes</taxon>
        <taxon>Anguillidae</taxon>
        <taxon>Anguilla</taxon>
    </lineage>
</organism>